<keyword evidence="1" id="KW-1133">Transmembrane helix</keyword>
<comment type="caution">
    <text evidence="2">The sequence shown here is derived from an EMBL/GenBank/DDBJ whole genome shotgun (WGS) entry which is preliminary data.</text>
</comment>
<sequence>MKLDSWQVRRQLITHQLAGSVAVMLDLLLTAIAILDNAL</sequence>
<dbReference type="Proteomes" id="UP000518892">
    <property type="component" value="Unassembled WGS sequence"/>
</dbReference>
<keyword evidence="1" id="KW-0812">Transmembrane</keyword>
<gene>
    <name evidence="2" type="ORF">FHR97_002928</name>
</gene>
<reference evidence="2 3" key="1">
    <citation type="submission" date="2020-08" db="EMBL/GenBank/DDBJ databases">
        <title>Genomic Encyclopedia of Type Strains, Phase III (KMG-III): the genomes of soil and plant-associated and newly described type strains.</title>
        <authorList>
            <person name="Whitman W."/>
        </authorList>
    </citation>
    <scope>NUCLEOTIDE SEQUENCE [LARGE SCALE GENOMIC DNA]</scope>
    <source>
        <strain evidence="2 3">CECT 7744</strain>
    </source>
</reference>
<dbReference type="EMBL" id="JACHXR010000009">
    <property type="protein sequence ID" value="MBB3232060.1"/>
    <property type="molecule type" value="Genomic_DNA"/>
</dbReference>
<proteinExistence type="predicted"/>
<evidence type="ECO:0000256" key="1">
    <source>
        <dbReference type="SAM" id="Phobius"/>
    </source>
</evidence>
<evidence type="ECO:0000313" key="3">
    <source>
        <dbReference type="Proteomes" id="UP000518892"/>
    </source>
</evidence>
<keyword evidence="3" id="KW-1185">Reference proteome</keyword>
<organism evidence="2 3">
    <name type="scientific">Halomonas stenophila</name>
    <dbReference type="NCBI Taxonomy" id="795312"/>
    <lineage>
        <taxon>Bacteria</taxon>
        <taxon>Pseudomonadati</taxon>
        <taxon>Pseudomonadota</taxon>
        <taxon>Gammaproteobacteria</taxon>
        <taxon>Oceanospirillales</taxon>
        <taxon>Halomonadaceae</taxon>
        <taxon>Halomonas</taxon>
    </lineage>
</organism>
<name>A0A7W5HKP9_9GAMM</name>
<dbReference type="AlphaFoldDB" id="A0A7W5HKP9"/>
<feature type="transmembrane region" description="Helical" evidence="1">
    <location>
        <begin position="12"/>
        <end position="35"/>
    </location>
</feature>
<evidence type="ECO:0000313" key="2">
    <source>
        <dbReference type="EMBL" id="MBB3232060.1"/>
    </source>
</evidence>
<accession>A0A7W5HKP9</accession>
<keyword evidence="1" id="KW-0472">Membrane</keyword>
<protein>
    <submittedName>
        <fullName evidence="2">Uncharacterized protein</fullName>
    </submittedName>
</protein>